<evidence type="ECO:0000256" key="4">
    <source>
        <dbReference type="ARBA" id="ARBA00023163"/>
    </source>
</evidence>
<dbReference type="GO" id="GO:0046872">
    <property type="term" value="F:metal ion binding"/>
    <property type="evidence" value="ECO:0007669"/>
    <property type="project" value="UniProtKB-KW"/>
</dbReference>
<evidence type="ECO:0000256" key="5">
    <source>
        <dbReference type="ARBA" id="ARBA00023242"/>
    </source>
</evidence>
<dbReference type="Proteomes" id="UP001220324">
    <property type="component" value="Unassembled WGS sequence"/>
</dbReference>
<comment type="caution">
    <text evidence="6">The sequence shown here is derived from an EMBL/GenBank/DDBJ whole genome shotgun (WGS) entry which is preliminary data.</text>
</comment>
<evidence type="ECO:0000313" key="6">
    <source>
        <dbReference type="EMBL" id="KAJ5540510.1"/>
    </source>
</evidence>
<accession>A0AAD6GFT2</accession>
<dbReference type="CDD" id="cd12148">
    <property type="entry name" value="fungal_TF_MHR"/>
    <property type="match status" value="1"/>
</dbReference>
<proteinExistence type="predicted"/>
<keyword evidence="5" id="KW-0539">Nucleus</keyword>
<comment type="subcellular location">
    <subcellularLocation>
        <location evidence="1">Nucleus</location>
    </subcellularLocation>
</comment>
<keyword evidence="4" id="KW-0804">Transcription</keyword>
<evidence type="ECO:0000313" key="7">
    <source>
        <dbReference type="Proteomes" id="UP001220324"/>
    </source>
</evidence>
<dbReference type="PANTHER" id="PTHR47338:SF5">
    <property type="entry name" value="ZN(II)2CYS6 TRANSCRIPTION FACTOR (EUROFUNG)"/>
    <property type="match status" value="1"/>
</dbReference>
<dbReference type="GO" id="GO:0005634">
    <property type="term" value="C:nucleus"/>
    <property type="evidence" value="ECO:0007669"/>
    <property type="project" value="UniProtKB-SubCell"/>
</dbReference>
<evidence type="ECO:0000256" key="2">
    <source>
        <dbReference type="ARBA" id="ARBA00022723"/>
    </source>
</evidence>
<keyword evidence="7" id="KW-1185">Reference proteome</keyword>
<evidence type="ECO:0000256" key="3">
    <source>
        <dbReference type="ARBA" id="ARBA00023015"/>
    </source>
</evidence>
<evidence type="ECO:0000256" key="1">
    <source>
        <dbReference type="ARBA" id="ARBA00004123"/>
    </source>
</evidence>
<dbReference type="GO" id="GO:0000981">
    <property type="term" value="F:DNA-binding transcription factor activity, RNA polymerase II-specific"/>
    <property type="evidence" value="ECO:0007669"/>
    <property type="project" value="InterPro"/>
</dbReference>
<dbReference type="PANTHER" id="PTHR47338">
    <property type="entry name" value="ZN(II)2CYS6 TRANSCRIPTION FACTOR (EUROFUNG)-RELATED"/>
    <property type="match status" value="1"/>
</dbReference>
<keyword evidence="3" id="KW-0805">Transcription regulation</keyword>
<protein>
    <recommendedName>
        <fullName evidence="8">Transcription factor domain-containing protein</fullName>
    </recommendedName>
</protein>
<name>A0AAD6GFT2_9EURO</name>
<reference evidence="6 7" key="1">
    <citation type="journal article" date="2023" name="IMA Fungus">
        <title>Comparative genomic study of the Penicillium genus elucidates a diverse pangenome and 15 lateral gene transfer events.</title>
        <authorList>
            <person name="Petersen C."/>
            <person name="Sorensen T."/>
            <person name="Nielsen M.R."/>
            <person name="Sondergaard T.E."/>
            <person name="Sorensen J.L."/>
            <person name="Fitzpatrick D.A."/>
            <person name="Frisvad J.C."/>
            <person name="Nielsen K.L."/>
        </authorList>
    </citation>
    <scope>NUCLEOTIDE SEQUENCE [LARGE SCALE GENOMIC DNA]</scope>
    <source>
        <strain evidence="6 7">IBT 35679</strain>
    </source>
</reference>
<dbReference type="AlphaFoldDB" id="A0AAD6GFT2"/>
<dbReference type="EMBL" id="JAQIZZ010000005">
    <property type="protein sequence ID" value="KAJ5540510.1"/>
    <property type="molecule type" value="Genomic_DNA"/>
</dbReference>
<evidence type="ECO:0008006" key="8">
    <source>
        <dbReference type="Google" id="ProtNLM"/>
    </source>
</evidence>
<sequence length="539" mass="60408">MFALASLFLGHAQTPSKWRQLEGISDIAPNARYHGQDWANNASQIVSLQLHAPSLDTVRTLSNLTTYWFGVGQWEKSQANANMVIQAARYLQLQILQLPKAQSRGLRWSCFWADMMCRCFVLDDSFASSSQDIDISDITYTSGSLVPIGVEATDHMLSVSLKTHPTAGQEALLKTLGLWREARWFIRNLRFIHNLAPEADPAAWWAALFALDSKVTSRYSLFPTALRDFDSGRPHDSAEAPELLLSLHAVYHQCRALPHLAMFMFLRQTASASPEYVQLCARITVSHLNLFADVATSFMSFASSSASSSPPFIAYCAFLTASIHLAALRLFKDSTQILPKDSTIMLDLLRKRALSSLLLLQRLQCYWSSCRQLLNRLRQLCVSVGISTDEVELHGCILREESNLFTFTTANNSTGLAPREPGHEHLEAVMTCHLADILKMIDISHPFYFSFQDLQSSNLTARDPSGHDGSFSFSHQPYEVEPDQANLALFDTSVPLQPVFPASKSRPRHKPRTWIPARPITRDSMMAEDSMSFLGMMDI</sequence>
<organism evidence="6 7">
    <name type="scientific">Penicillium frequentans</name>
    <dbReference type="NCBI Taxonomy" id="3151616"/>
    <lineage>
        <taxon>Eukaryota</taxon>
        <taxon>Fungi</taxon>
        <taxon>Dikarya</taxon>
        <taxon>Ascomycota</taxon>
        <taxon>Pezizomycotina</taxon>
        <taxon>Eurotiomycetes</taxon>
        <taxon>Eurotiomycetidae</taxon>
        <taxon>Eurotiales</taxon>
        <taxon>Aspergillaceae</taxon>
        <taxon>Penicillium</taxon>
    </lineage>
</organism>
<gene>
    <name evidence="6" type="ORF">N7494_005586</name>
</gene>
<dbReference type="InterPro" id="IPR050815">
    <property type="entry name" value="TF_fung"/>
</dbReference>
<keyword evidence="2" id="KW-0479">Metal-binding</keyword>